<reference evidence="1 2" key="1">
    <citation type="submission" date="2024-11" db="EMBL/GenBank/DDBJ databases">
        <authorList>
            <person name="Heng Y.C."/>
            <person name="Lim A.C.H."/>
            <person name="Lee J.K.Y."/>
            <person name="Kittelmann S."/>
        </authorList>
    </citation>
    <scope>NUCLEOTIDE SEQUENCE [LARGE SCALE GENOMIC DNA]</scope>
    <source>
        <strain evidence="1 2">WILCCON 0269</strain>
    </source>
</reference>
<dbReference type="InterPro" id="IPR053746">
    <property type="entry name" value="Viral_HT_Connector_Assembly"/>
</dbReference>
<dbReference type="Gene3D" id="1.10.246.150">
    <property type="match status" value="1"/>
</dbReference>
<protein>
    <submittedName>
        <fullName evidence="1">Phage head-tail connector protein</fullName>
    </submittedName>
</protein>
<comment type="caution">
    <text evidence="1">The sequence shown here is derived from an EMBL/GenBank/DDBJ whole genome shotgun (WGS) entry which is preliminary data.</text>
</comment>
<keyword evidence="2" id="KW-1185">Reference proteome</keyword>
<name>A0ABW8SGY0_9CLOT</name>
<sequence>MLELMKLLLGIDSTDTSKDNILNHYLNVALKSILGYCNVTELSSDYNDTIVDYSIYLYKNRDSLGYKQKTEGERSITFESGIPENIRKALPLPKVKVGGYDV</sequence>
<dbReference type="Pfam" id="PF05135">
    <property type="entry name" value="Phage_connect_1"/>
    <property type="match status" value="1"/>
</dbReference>
<gene>
    <name evidence="1" type="ORF">ACJDU8_04435</name>
</gene>
<proteinExistence type="predicted"/>
<dbReference type="RefSeq" id="WP_406790947.1">
    <property type="nucleotide sequence ID" value="NZ_JBJHZX010000005.1"/>
</dbReference>
<dbReference type="EMBL" id="JBJHZX010000005">
    <property type="protein sequence ID" value="MFL0194823.1"/>
    <property type="molecule type" value="Genomic_DNA"/>
</dbReference>
<evidence type="ECO:0000313" key="2">
    <source>
        <dbReference type="Proteomes" id="UP001623660"/>
    </source>
</evidence>
<accession>A0ABW8SGY0</accession>
<organism evidence="1 2">
    <name type="scientific">Candidatus Clostridium eludens</name>
    <dbReference type="NCBI Taxonomy" id="3381663"/>
    <lineage>
        <taxon>Bacteria</taxon>
        <taxon>Bacillati</taxon>
        <taxon>Bacillota</taxon>
        <taxon>Clostridia</taxon>
        <taxon>Eubacteriales</taxon>
        <taxon>Clostridiaceae</taxon>
        <taxon>Clostridium</taxon>
    </lineage>
</organism>
<dbReference type="InterPro" id="IPR021146">
    <property type="entry name" value="Phage_gp6-like_head-tail"/>
</dbReference>
<dbReference type="Proteomes" id="UP001623660">
    <property type="component" value="Unassembled WGS sequence"/>
</dbReference>
<evidence type="ECO:0000313" key="1">
    <source>
        <dbReference type="EMBL" id="MFL0194823.1"/>
    </source>
</evidence>